<reference evidence="15 17" key="3">
    <citation type="submission" date="2019-07" db="EMBL/GenBank/DDBJ databases">
        <title>Whole genome shotgun sequence of Methylobacterium oxalidis NBRC 107715.</title>
        <authorList>
            <person name="Hosoyama A."/>
            <person name="Uohara A."/>
            <person name="Ohji S."/>
            <person name="Ichikawa N."/>
        </authorList>
    </citation>
    <scope>NUCLEOTIDE SEQUENCE [LARGE SCALE GENOMIC DNA]</scope>
    <source>
        <strain evidence="15 17">NBRC 107715</strain>
    </source>
</reference>
<comment type="caution">
    <text evidence="15">The sequence shown here is derived from an EMBL/GenBank/DDBJ whole genome shotgun (WGS) entry which is preliminary data.</text>
</comment>
<evidence type="ECO:0000256" key="6">
    <source>
        <dbReference type="ARBA" id="ARBA00022519"/>
    </source>
</evidence>
<comment type="pathway">
    <text evidence="2">Glycan metabolism; osmoregulated periplasmic glucan (OPG) biosynthesis.</text>
</comment>
<reference evidence="16" key="4">
    <citation type="submission" date="2023-01" db="EMBL/GenBank/DDBJ databases">
        <title>Draft genome sequence of Methylobacterium oxalidis strain NBRC 107715.</title>
        <authorList>
            <person name="Sun Q."/>
            <person name="Mori K."/>
        </authorList>
    </citation>
    <scope>NUCLEOTIDE SEQUENCE</scope>
    <source>
        <strain evidence="16">NBRC 107715</strain>
    </source>
</reference>
<keyword evidence="7" id="KW-0328">Glycosyltransferase</keyword>
<dbReference type="Proteomes" id="UP001156856">
    <property type="component" value="Unassembled WGS sequence"/>
</dbReference>
<feature type="transmembrane region" description="Helical" evidence="13">
    <location>
        <begin position="425"/>
        <end position="452"/>
    </location>
</feature>
<evidence type="ECO:0000256" key="8">
    <source>
        <dbReference type="ARBA" id="ARBA00022679"/>
    </source>
</evidence>
<keyword evidence="11 13" id="KW-0472">Membrane</keyword>
<reference evidence="18" key="2">
    <citation type="journal article" date="2019" name="Int. J. Syst. Evol. Microbiol.">
        <title>The Global Catalogue of Microorganisms (GCM) 10K type strain sequencing project: providing services to taxonomists for standard genome sequencing and annotation.</title>
        <authorList>
            <consortium name="The Broad Institute Genomics Platform"/>
            <consortium name="The Broad Institute Genome Sequencing Center for Infectious Disease"/>
            <person name="Wu L."/>
            <person name="Ma J."/>
        </authorList>
    </citation>
    <scope>NUCLEOTIDE SEQUENCE [LARGE SCALE GENOMIC DNA]</scope>
    <source>
        <strain evidence="18">NBRC 107715</strain>
    </source>
</reference>
<dbReference type="Pfam" id="PF13632">
    <property type="entry name" value="Glyco_trans_2_3"/>
    <property type="match status" value="1"/>
</dbReference>
<evidence type="ECO:0000256" key="9">
    <source>
        <dbReference type="ARBA" id="ARBA00022692"/>
    </source>
</evidence>
<dbReference type="AlphaFoldDB" id="A0A512IYP6"/>
<keyword evidence="5" id="KW-1003">Cell membrane</keyword>
<dbReference type="EMBL" id="BSPK01000107">
    <property type="protein sequence ID" value="GLS66769.1"/>
    <property type="molecule type" value="Genomic_DNA"/>
</dbReference>
<feature type="domain" description="Glycosyltransferase 2-like" evidence="14">
    <location>
        <begin position="256"/>
        <end position="446"/>
    </location>
</feature>
<dbReference type="OrthoDB" id="9775281at2"/>
<feature type="region of interest" description="Disordered" evidence="12">
    <location>
        <begin position="1"/>
        <end position="33"/>
    </location>
</feature>
<evidence type="ECO:0000313" key="16">
    <source>
        <dbReference type="EMBL" id="GLS66769.1"/>
    </source>
</evidence>
<keyword evidence="9 13" id="KW-0812">Transmembrane</keyword>
<feature type="transmembrane region" description="Helical" evidence="13">
    <location>
        <begin position="68"/>
        <end position="89"/>
    </location>
</feature>
<evidence type="ECO:0000259" key="14">
    <source>
        <dbReference type="Pfam" id="PF13632"/>
    </source>
</evidence>
<gene>
    <name evidence="16" type="ORF">GCM10007888_51520</name>
    <name evidence="15" type="ORF">MOX02_08680</name>
</gene>
<dbReference type="CDD" id="cd04191">
    <property type="entry name" value="Glucan_BSP_MdoH"/>
    <property type="match status" value="1"/>
</dbReference>
<dbReference type="NCBIfam" id="NF003958">
    <property type="entry name" value="PRK05454.2-1"/>
    <property type="match status" value="1"/>
</dbReference>
<dbReference type="EMBL" id="BJZU01000012">
    <property type="protein sequence ID" value="GEP02830.1"/>
    <property type="molecule type" value="Genomic_DNA"/>
</dbReference>
<evidence type="ECO:0000256" key="10">
    <source>
        <dbReference type="ARBA" id="ARBA00022989"/>
    </source>
</evidence>
<dbReference type="NCBIfam" id="NF003961">
    <property type="entry name" value="PRK05454.2-4"/>
    <property type="match status" value="1"/>
</dbReference>
<keyword evidence="18" id="KW-1185">Reference proteome</keyword>
<keyword evidence="8" id="KW-0808">Transferase</keyword>
<feature type="transmembrane region" description="Helical" evidence="13">
    <location>
        <begin position="459"/>
        <end position="484"/>
    </location>
</feature>
<evidence type="ECO:0000256" key="3">
    <source>
        <dbReference type="ARBA" id="ARBA00009337"/>
    </source>
</evidence>
<dbReference type="GO" id="GO:0005886">
    <property type="term" value="C:plasma membrane"/>
    <property type="evidence" value="ECO:0007669"/>
    <property type="project" value="UniProtKB-SubCell"/>
</dbReference>
<sequence>MSTTPLSHEDPAVEIPPDTVSPAGPLAATPSRTKPLPAELTAEAAAPGEVREVWHPDGRRSALLLRRLALAVPSLATGLAIAALAVAAYGPQAGWLAGAVLVLFCLVMGWQSFVAWQYLYGLVAAVLGDRARSALERRSDVVPARATGLSRTAAVVAIHAEDAVAVFAALRVMARSLAREGGNGSDIDIFVLSDTRDGAIAAVEEHEFARIEAWRRANGPGLPRIRYRRRHENVGRKAGNIAEFCDTYGHEYDFMIVLDADSLMTGQAMRRLVRLMEESPRVGLIQTVSYAAGRDTLFARIQQFAVRLYAPLALRCLETWQGPDGSYWGHNAILRIEAFADNAQLPVLPGRAPLGGEILCHDIVEGAFLRRAGWEVRLLPEMGGTWEEMPTNLVDLLGRERRWCQGNLQHMRVVPMPGLVAASRWHLLVGILSYGVLPLWIAFLAAGTVLAAKTGDLGLLAYGLTGSGLAAHALAALCIAVLALPKVLSLGHVLASPERRAAFGGTASLLKSAALEQIVWVLLWPVMTLFTAGAVLSTLAGRVVRWDAQVRDDRHVPWSEAFRLQADAVAVGAALALGLALAGDLWLALWMAPLAFALITSPAQSVLTSRADLGRIARARGLFLTADDTDQAPELAELAQSRASPVAAVPATREAQAPVRLAAEEA</sequence>
<dbReference type="PANTHER" id="PTHR43867:SF5">
    <property type="entry name" value="GLUCANS BIOSYNTHESIS GLUCOSYLTRANSFERASE H"/>
    <property type="match status" value="1"/>
</dbReference>
<evidence type="ECO:0000313" key="18">
    <source>
        <dbReference type="Proteomes" id="UP001156856"/>
    </source>
</evidence>
<dbReference type="NCBIfam" id="NF003962">
    <property type="entry name" value="PRK05454.2-5"/>
    <property type="match status" value="1"/>
</dbReference>
<name>A0A512IYP6_9HYPH</name>
<dbReference type="InterPro" id="IPR029044">
    <property type="entry name" value="Nucleotide-diphossugar_trans"/>
</dbReference>
<evidence type="ECO:0000313" key="17">
    <source>
        <dbReference type="Proteomes" id="UP000321960"/>
    </source>
</evidence>
<dbReference type="SUPFAM" id="SSF53448">
    <property type="entry name" value="Nucleotide-diphospho-sugar transferases"/>
    <property type="match status" value="1"/>
</dbReference>
<keyword evidence="10 13" id="KW-1133">Transmembrane helix</keyword>
<dbReference type="Proteomes" id="UP000321960">
    <property type="component" value="Unassembled WGS sequence"/>
</dbReference>
<evidence type="ECO:0000256" key="4">
    <source>
        <dbReference type="ARBA" id="ARBA00020585"/>
    </source>
</evidence>
<feature type="transmembrane region" description="Helical" evidence="13">
    <location>
        <begin position="518"/>
        <end position="540"/>
    </location>
</feature>
<dbReference type="PANTHER" id="PTHR43867">
    <property type="entry name" value="CELLULOSE SYNTHASE CATALYTIC SUBUNIT A [UDP-FORMING]"/>
    <property type="match status" value="1"/>
</dbReference>
<evidence type="ECO:0000256" key="11">
    <source>
        <dbReference type="ARBA" id="ARBA00023136"/>
    </source>
</evidence>
<feature type="transmembrane region" description="Helical" evidence="13">
    <location>
        <begin position="561"/>
        <end position="581"/>
    </location>
</feature>
<evidence type="ECO:0000256" key="7">
    <source>
        <dbReference type="ARBA" id="ARBA00022676"/>
    </source>
</evidence>
<reference evidence="16" key="1">
    <citation type="journal article" date="2014" name="Int. J. Syst. Evol. Microbiol.">
        <title>Complete genome of a new Firmicutes species belonging to the dominant human colonic microbiota ('Ruminococcus bicirculans') reveals two chromosomes and a selective capacity to utilize plant glucans.</title>
        <authorList>
            <consortium name="NISC Comparative Sequencing Program"/>
            <person name="Wegmann U."/>
            <person name="Louis P."/>
            <person name="Goesmann A."/>
            <person name="Henrissat B."/>
            <person name="Duncan S.H."/>
            <person name="Flint H.J."/>
        </authorList>
    </citation>
    <scope>NUCLEOTIDE SEQUENCE</scope>
    <source>
        <strain evidence="16">NBRC 107715</strain>
    </source>
</reference>
<comment type="similarity">
    <text evidence="3">Belongs to the glycosyltransferase 2 family. OpgH subfamily.</text>
</comment>
<evidence type="ECO:0000256" key="5">
    <source>
        <dbReference type="ARBA" id="ARBA00022475"/>
    </source>
</evidence>
<accession>A0A512IYP6</accession>
<keyword evidence="6" id="KW-0997">Cell inner membrane</keyword>
<evidence type="ECO:0000256" key="12">
    <source>
        <dbReference type="SAM" id="MobiDB-lite"/>
    </source>
</evidence>
<dbReference type="RefSeq" id="WP_147024523.1">
    <property type="nucleotide sequence ID" value="NZ_BJZU01000012.1"/>
</dbReference>
<evidence type="ECO:0000256" key="2">
    <source>
        <dbReference type="ARBA" id="ARBA00005001"/>
    </source>
</evidence>
<evidence type="ECO:0000256" key="1">
    <source>
        <dbReference type="ARBA" id="ARBA00004429"/>
    </source>
</evidence>
<feature type="transmembrane region" description="Helical" evidence="13">
    <location>
        <begin position="95"/>
        <end position="128"/>
    </location>
</feature>
<evidence type="ECO:0000313" key="15">
    <source>
        <dbReference type="EMBL" id="GEP02830.1"/>
    </source>
</evidence>
<dbReference type="Gene3D" id="3.90.550.10">
    <property type="entry name" value="Spore Coat Polysaccharide Biosynthesis Protein SpsA, Chain A"/>
    <property type="match status" value="1"/>
</dbReference>
<dbReference type="InterPro" id="IPR001173">
    <property type="entry name" value="Glyco_trans_2-like"/>
</dbReference>
<comment type="subcellular location">
    <subcellularLocation>
        <location evidence="1">Cell inner membrane</location>
        <topology evidence="1">Multi-pass membrane protein</topology>
    </subcellularLocation>
</comment>
<organism evidence="15 17">
    <name type="scientific">Methylobacterium oxalidis</name>
    <dbReference type="NCBI Taxonomy" id="944322"/>
    <lineage>
        <taxon>Bacteria</taxon>
        <taxon>Pseudomonadati</taxon>
        <taxon>Pseudomonadota</taxon>
        <taxon>Alphaproteobacteria</taxon>
        <taxon>Hyphomicrobiales</taxon>
        <taxon>Methylobacteriaceae</taxon>
        <taxon>Methylobacterium</taxon>
    </lineage>
</organism>
<protein>
    <recommendedName>
        <fullName evidence="4">Glucans biosynthesis glucosyltransferase H</fullName>
    </recommendedName>
</protein>
<dbReference type="GO" id="GO:0016758">
    <property type="term" value="F:hexosyltransferase activity"/>
    <property type="evidence" value="ECO:0007669"/>
    <property type="project" value="TreeGrafter"/>
</dbReference>
<proteinExistence type="inferred from homology"/>
<dbReference type="InterPro" id="IPR050321">
    <property type="entry name" value="Glycosyltr_2/OpgH_subfam"/>
</dbReference>
<evidence type="ECO:0000256" key="13">
    <source>
        <dbReference type="SAM" id="Phobius"/>
    </source>
</evidence>